<name>A0A9P6EQ71_9AGAR</name>
<accession>A0A9P6EQ71</accession>
<evidence type="ECO:0000313" key="2">
    <source>
        <dbReference type="Proteomes" id="UP000807306"/>
    </source>
</evidence>
<protein>
    <recommendedName>
        <fullName evidence="3">Protein kinase domain-containing protein</fullName>
    </recommendedName>
</protein>
<proteinExistence type="predicted"/>
<dbReference type="AlphaFoldDB" id="A0A9P6EQ71"/>
<dbReference type="Proteomes" id="UP000807306">
    <property type="component" value="Unassembled WGS sequence"/>
</dbReference>
<keyword evidence="2" id="KW-1185">Reference proteome</keyword>
<comment type="caution">
    <text evidence="1">The sequence shown here is derived from an EMBL/GenBank/DDBJ whole genome shotgun (WGS) entry which is preliminary data.</text>
</comment>
<reference evidence="1" key="1">
    <citation type="submission" date="2020-11" db="EMBL/GenBank/DDBJ databases">
        <authorList>
            <consortium name="DOE Joint Genome Institute"/>
            <person name="Ahrendt S."/>
            <person name="Riley R."/>
            <person name="Andreopoulos W."/>
            <person name="Labutti K."/>
            <person name="Pangilinan J."/>
            <person name="Ruiz-Duenas F.J."/>
            <person name="Barrasa J.M."/>
            <person name="Sanchez-Garcia M."/>
            <person name="Camarero S."/>
            <person name="Miyauchi S."/>
            <person name="Serrano A."/>
            <person name="Linde D."/>
            <person name="Babiker R."/>
            <person name="Drula E."/>
            <person name="Ayuso-Fernandez I."/>
            <person name="Pacheco R."/>
            <person name="Padilla G."/>
            <person name="Ferreira P."/>
            <person name="Barriuso J."/>
            <person name="Kellner H."/>
            <person name="Castanera R."/>
            <person name="Alfaro M."/>
            <person name="Ramirez L."/>
            <person name="Pisabarro A.G."/>
            <person name="Kuo A."/>
            <person name="Tritt A."/>
            <person name="Lipzen A."/>
            <person name="He G."/>
            <person name="Yan M."/>
            <person name="Ng V."/>
            <person name="Cullen D."/>
            <person name="Martin F."/>
            <person name="Rosso M.-N."/>
            <person name="Henrissat B."/>
            <person name="Hibbett D."/>
            <person name="Martinez A.T."/>
            <person name="Grigoriev I.V."/>
        </authorList>
    </citation>
    <scope>NUCLEOTIDE SEQUENCE</scope>
    <source>
        <strain evidence="1">CBS 506.95</strain>
    </source>
</reference>
<gene>
    <name evidence="1" type="ORF">CPB83DRAFT_586626</name>
</gene>
<evidence type="ECO:0008006" key="3">
    <source>
        <dbReference type="Google" id="ProtNLM"/>
    </source>
</evidence>
<dbReference type="EMBL" id="MU157830">
    <property type="protein sequence ID" value="KAF9532888.1"/>
    <property type="molecule type" value="Genomic_DNA"/>
</dbReference>
<sequence length="229" mass="26231">MVMDPSGMFPEGYHFVAVLWDPTTKHIARSIGTRLECPPKYYWRLSQPIYDPSLLPQDIQNLGCDIVQCFMDDTTPGRLIHDLSFLKPLIASMMESSPANRPTMNQAVTTLRDLIVQLPEPTLRKSLPPDQFFKIASPEYPRYPPAPAKNNRATWLRSWSLSNLRSKKTRTPAFPKRKDVVDPWNYQDYEVGGSDLELQEMFAAEKDSEFADFETVTVGLSYVQKELRA</sequence>
<evidence type="ECO:0000313" key="1">
    <source>
        <dbReference type="EMBL" id="KAF9532888.1"/>
    </source>
</evidence>
<organism evidence="1 2">
    <name type="scientific">Crepidotus variabilis</name>
    <dbReference type="NCBI Taxonomy" id="179855"/>
    <lineage>
        <taxon>Eukaryota</taxon>
        <taxon>Fungi</taxon>
        <taxon>Dikarya</taxon>
        <taxon>Basidiomycota</taxon>
        <taxon>Agaricomycotina</taxon>
        <taxon>Agaricomycetes</taxon>
        <taxon>Agaricomycetidae</taxon>
        <taxon>Agaricales</taxon>
        <taxon>Agaricineae</taxon>
        <taxon>Crepidotaceae</taxon>
        <taxon>Crepidotus</taxon>
    </lineage>
</organism>